<feature type="compositionally biased region" description="Basic residues" evidence="1">
    <location>
        <begin position="18"/>
        <end position="40"/>
    </location>
</feature>
<dbReference type="AlphaFoldDB" id="A0AAD2DLX8"/>
<evidence type="ECO:0000256" key="1">
    <source>
        <dbReference type="SAM" id="MobiDB-lite"/>
    </source>
</evidence>
<evidence type="ECO:0000313" key="3">
    <source>
        <dbReference type="Proteomes" id="UP000834106"/>
    </source>
</evidence>
<accession>A0AAD2DLX8</accession>
<reference evidence="2" key="1">
    <citation type="submission" date="2023-05" db="EMBL/GenBank/DDBJ databases">
        <authorList>
            <person name="Huff M."/>
        </authorList>
    </citation>
    <scope>NUCLEOTIDE SEQUENCE</scope>
</reference>
<gene>
    <name evidence="2" type="ORF">FPE_LOCUS4433</name>
</gene>
<sequence>MDSSDNPVKSRANSSMKMSRHHSGDKRKNKHRKGKGKKKMYGAQVISASLEQLEGDRLHLFTLWFLRDKENCKSYCAAKTPYSRFEFIEYCFERDSLSINRKG</sequence>
<protein>
    <submittedName>
        <fullName evidence="2">Uncharacterized protein</fullName>
    </submittedName>
</protein>
<name>A0AAD2DLX8_9LAMI</name>
<evidence type="ECO:0000313" key="2">
    <source>
        <dbReference type="EMBL" id="CAI9757003.1"/>
    </source>
</evidence>
<feature type="region of interest" description="Disordered" evidence="1">
    <location>
        <begin position="1"/>
        <end position="41"/>
    </location>
</feature>
<feature type="compositionally biased region" description="Polar residues" evidence="1">
    <location>
        <begin position="1"/>
        <end position="17"/>
    </location>
</feature>
<keyword evidence="3" id="KW-1185">Reference proteome</keyword>
<dbReference type="EMBL" id="OU503037">
    <property type="protein sequence ID" value="CAI9757003.1"/>
    <property type="molecule type" value="Genomic_DNA"/>
</dbReference>
<dbReference type="Proteomes" id="UP000834106">
    <property type="component" value="Chromosome 2"/>
</dbReference>
<proteinExistence type="predicted"/>
<organism evidence="2 3">
    <name type="scientific">Fraxinus pennsylvanica</name>
    <dbReference type="NCBI Taxonomy" id="56036"/>
    <lineage>
        <taxon>Eukaryota</taxon>
        <taxon>Viridiplantae</taxon>
        <taxon>Streptophyta</taxon>
        <taxon>Embryophyta</taxon>
        <taxon>Tracheophyta</taxon>
        <taxon>Spermatophyta</taxon>
        <taxon>Magnoliopsida</taxon>
        <taxon>eudicotyledons</taxon>
        <taxon>Gunneridae</taxon>
        <taxon>Pentapetalae</taxon>
        <taxon>asterids</taxon>
        <taxon>lamiids</taxon>
        <taxon>Lamiales</taxon>
        <taxon>Oleaceae</taxon>
        <taxon>Oleeae</taxon>
        <taxon>Fraxinus</taxon>
    </lineage>
</organism>